<sequence length="350" mass="41051">MYLALFLEIIICAENTENIFNSAYFKNFEKFVNGNHCFLNRQFILGYLSFVPFAEEKTELLFDICRKTYKILKFKKYNLIKSILIRTHVLLYLCNNLNLKSLLIATFMSRLNNLCLLNYDGHRTTLKSHCTLKFQIVTYINEGSIDMNYMRKVEQLTEANIEELLESVKSLPFILNINLIYELARITNLAEKALETYSTPQQAAIYGNFLNPKFIENVFEVKHTATHFFLLFDKKDKKLDRINFNCFGEALDINFLNDCIKYDSFRDGPDYSPFINLSKDFDIFCNETITLSFDFADIFLGLIQCYSKHLKRNILLSVEKHANDQVSLQFIICNEMEYAKKNERILCKGL</sequence>
<evidence type="ECO:0000313" key="1">
    <source>
        <dbReference type="EMBL" id="EEQ81365.1"/>
    </source>
</evidence>
<reference evidence="1 2" key="1">
    <citation type="journal article" date="2009" name="PLoS Pathog.">
        <title>Genomic analyses of the microsporidian Nosema ceranae, an emergent pathogen of honey bees.</title>
        <authorList>
            <person name="Cornman R.S."/>
            <person name="Chen Y.P."/>
            <person name="Schatz M.C."/>
            <person name="Street C."/>
            <person name="Zhao Y."/>
            <person name="Desany B."/>
            <person name="Egholm M."/>
            <person name="Hutchison S."/>
            <person name="Pettis J.S."/>
            <person name="Lipkin W.I."/>
            <person name="Evans J.D."/>
        </authorList>
    </citation>
    <scope>NUCLEOTIDE SEQUENCE [LARGE SCALE GENOMIC DNA]</scope>
    <source>
        <strain evidence="1 2">BRL01</strain>
    </source>
</reference>
<comment type="caution">
    <text evidence="1">The sequence shown here is derived from an EMBL/GenBank/DDBJ whole genome shotgun (WGS) entry which is preliminary data.</text>
</comment>
<feature type="non-terminal residue" evidence="1">
    <location>
        <position position="350"/>
    </location>
</feature>
<dbReference type="EMBL" id="ACOL01000686">
    <property type="protein sequence ID" value="EEQ81365.1"/>
    <property type="molecule type" value="Genomic_DNA"/>
</dbReference>
<dbReference type="Proteomes" id="UP000009082">
    <property type="component" value="Unassembled WGS sequence"/>
</dbReference>
<evidence type="ECO:0000313" key="2">
    <source>
        <dbReference type="Proteomes" id="UP000009082"/>
    </source>
</evidence>
<dbReference type="KEGG" id="nce:NCER_102226"/>
<dbReference type="AlphaFoldDB" id="C4VBN8"/>
<proteinExistence type="predicted"/>
<dbReference type="VEuPathDB" id="MicrosporidiaDB:NCER_102226"/>
<gene>
    <name evidence="1" type="ORF">NCER_102226</name>
</gene>
<protein>
    <submittedName>
        <fullName evidence="1">Uncharacterized protein</fullName>
    </submittedName>
</protein>
<name>C4VBN8_VAIC1</name>
<dbReference type="HOGENOM" id="CLU_049765_0_0_1"/>
<organism evidence="1 2">
    <name type="scientific">Vairimorpha ceranae (strain BRL01)</name>
    <name type="common">Microsporidian parasite</name>
    <name type="synonym">Nosema ceranae</name>
    <dbReference type="NCBI Taxonomy" id="578460"/>
    <lineage>
        <taxon>Eukaryota</taxon>
        <taxon>Fungi</taxon>
        <taxon>Fungi incertae sedis</taxon>
        <taxon>Microsporidia</taxon>
        <taxon>Nosematidae</taxon>
        <taxon>Vairimorpha</taxon>
    </lineage>
</organism>
<accession>C4VBN8</accession>
<dbReference type="InParanoid" id="C4VBN8"/>